<dbReference type="GO" id="GO:0004366">
    <property type="term" value="F:glycerol-3-phosphate O-acyltransferase activity"/>
    <property type="evidence" value="ECO:0007669"/>
    <property type="project" value="TreeGrafter"/>
</dbReference>
<sequence length="656" mass="70323">MELKLVYRALRKISDWTVTGYYSESYVDGQANVPKNGPLIIAATHHNEIIDIATLAATIPYRRHLSFWASSKLFANPLAGAILSSSGAIPVKRNPNTGSGAARPNTDSSASTTTLNPNLNASASTELTAHSDMYLATSKALAANQVVGVFPEGASYTHAKILQVMPGTAWAAVEYVRYVHEAGVGGELNGHRSGNGKGKGKERASEVETGLRIVPVAIVYTDKARYRSRIYVKYGEPILLDSYANELSEGNPGAVEASKGVVKKIMAQVQKQLSDMSVNAPDWDTICAVSMARSILWGDENNIPLKDWVEVSQRLVQIIAPTSQDTDDPTPGGSSAHLKGALTKYYALLHYTSMKHSILLSLLPMSSSSVLDIPPPHSLPSGTMLVQPTLSILSSLPLALIRFALFLPPFLLYFPGYISGSLLAKACTKPGEEESLAQFKAVGGGLGIGANIALALGVLWKQNKLGTLSALLGLGPDSGTSGLNLKRVFGLVGTVYCSVLVLVKWHNLLVNANYRQLQTLLTYFKLFSTFAFRRTADTDKLSPAELGAYCKPPLPAANHFIRRKDAPLARSTSSGESHDLGCATDTLSESEDSEEVRRLQQPKSIASRKLVRHVLHARVAACAALSAHLSATEGGPEDRMHAAFLKSRGAKLPAAE</sequence>
<dbReference type="CDD" id="cd07992">
    <property type="entry name" value="LPLAT_AAK14816-like"/>
    <property type="match status" value="1"/>
</dbReference>
<feature type="transmembrane region" description="Helical" evidence="2">
    <location>
        <begin position="396"/>
        <end position="418"/>
    </location>
</feature>
<evidence type="ECO:0000256" key="2">
    <source>
        <dbReference type="SAM" id="Phobius"/>
    </source>
</evidence>
<dbReference type="Proteomes" id="UP000027222">
    <property type="component" value="Unassembled WGS sequence"/>
</dbReference>
<evidence type="ECO:0000256" key="1">
    <source>
        <dbReference type="SAM" id="MobiDB-lite"/>
    </source>
</evidence>
<evidence type="ECO:0000313" key="4">
    <source>
        <dbReference type="EMBL" id="KDR79223.1"/>
    </source>
</evidence>
<evidence type="ECO:0000259" key="3">
    <source>
        <dbReference type="SMART" id="SM00563"/>
    </source>
</evidence>
<gene>
    <name evidence="4" type="ORF">GALMADRAFT_243122</name>
</gene>
<proteinExistence type="predicted"/>
<evidence type="ECO:0000313" key="5">
    <source>
        <dbReference type="Proteomes" id="UP000027222"/>
    </source>
</evidence>
<dbReference type="HOGENOM" id="CLU_026175_1_0_1"/>
<dbReference type="InterPro" id="IPR002123">
    <property type="entry name" value="Plipid/glycerol_acylTrfase"/>
</dbReference>
<organism evidence="4 5">
    <name type="scientific">Galerina marginata (strain CBS 339.88)</name>
    <dbReference type="NCBI Taxonomy" id="685588"/>
    <lineage>
        <taxon>Eukaryota</taxon>
        <taxon>Fungi</taxon>
        <taxon>Dikarya</taxon>
        <taxon>Basidiomycota</taxon>
        <taxon>Agaricomycotina</taxon>
        <taxon>Agaricomycetes</taxon>
        <taxon>Agaricomycetidae</taxon>
        <taxon>Agaricales</taxon>
        <taxon>Agaricineae</taxon>
        <taxon>Strophariaceae</taxon>
        <taxon>Galerina</taxon>
    </lineage>
</organism>
<keyword evidence="2" id="KW-1133">Transmembrane helix</keyword>
<feature type="domain" description="Phospholipid/glycerol acyltransferase" evidence="3">
    <location>
        <begin position="39"/>
        <end position="221"/>
    </location>
</feature>
<dbReference type="SMART" id="SM00563">
    <property type="entry name" value="PlsC"/>
    <property type="match status" value="1"/>
</dbReference>
<keyword evidence="2" id="KW-0812">Transmembrane</keyword>
<feature type="transmembrane region" description="Helical" evidence="2">
    <location>
        <begin position="439"/>
        <end position="460"/>
    </location>
</feature>
<keyword evidence="5" id="KW-1185">Reference proteome</keyword>
<dbReference type="SUPFAM" id="SSF69593">
    <property type="entry name" value="Glycerol-3-phosphate (1)-acyltransferase"/>
    <property type="match status" value="1"/>
</dbReference>
<feature type="region of interest" description="Disordered" evidence="1">
    <location>
        <begin position="568"/>
        <end position="600"/>
    </location>
</feature>
<dbReference type="PANTHER" id="PTHR31605">
    <property type="entry name" value="GLYCEROL-3-PHOSPHATE O-ACYLTRANSFERASE 1"/>
    <property type="match status" value="1"/>
</dbReference>
<dbReference type="GO" id="GO:0016287">
    <property type="term" value="F:glycerone-phosphate O-acyltransferase activity"/>
    <property type="evidence" value="ECO:0007669"/>
    <property type="project" value="TreeGrafter"/>
</dbReference>
<protein>
    <recommendedName>
        <fullName evidence="3">Phospholipid/glycerol acyltransferase domain-containing protein</fullName>
    </recommendedName>
</protein>
<dbReference type="Pfam" id="PF01553">
    <property type="entry name" value="Acyltransferase"/>
    <property type="match status" value="1"/>
</dbReference>
<feature type="compositionally biased region" description="Polar residues" evidence="1">
    <location>
        <begin position="94"/>
        <end position="119"/>
    </location>
</feature>
<dbReference type="STRING" id="685588.A0A067TJR4"/>
<reference evidence="5" key="1">
    <citation type="journal article" date="2014" name="Proc. Natl. Acad. Sci. U.S.A.">
        <title>Extensive sampling of basidiomycete genomes demonstrates inadequacy of the white-rot/brown-rot paradigm for wood decay fungi.</title>
        <authorList>
            <person name="Riley R."/>
            <person name="Salamov A.A."/>
            <person name="Brown D.W."/>
            <person name="Nagy L.G."/>
            <person name="Floudas D."/>
            <person name="Held B.W."/>
            <person name="Levasseur A."/>
            <person name="Lombard V."/>
            <person name="Morin E."/>
            <person name="Otillar R."/>
            <person name="Lindquist E.A."/>
            <person name="Sun H."/>
            <person name="LaButti K.M."/>
            <person name="Schmutz J."/>
            <person name="Jabbour D."/>
            <person name="Luo H."/>
            <person name="Baker S.E."/>
            <person name="Pisabarro A.G."/>
            <person name="Walton J.D."/>
            <person name="Blanchette R.A."/>
            <person name="Henrissat B."/>
            <person name="Martin F."/>
            <person name="Cullen D."/>
            <person name="Hibbett D.S."/>
            <person name="Grigoriev I.V."/>
        </authorList>
    </citation>
    <scope>NUCLEOTIDE SEQUENCE [LARGE SCALE GENOMIC DNA]</scope>
    <source>
        <strain evidence="5">CBS 339.88</strain>
    </source>
</reference>
<dbReference type="GO" id="GO:0008654">
    <property type="term" value="P:phospholipid biosynthetic process"/>
    <property type="evidence" value="ECO:0007669"/>
    <property type="project" value="TreeGrafter"/>
</dbReference>
<dbReference type="AlphaFoldDB" id="A0A067TJR4"/>
<dbReference type="OrthoDB" id="1044435at2759"/>
<feature type="region of interest" description="Disordered" evidence="1">
    <location>
        <begin position="93"/>
        <end position="119"/>
    </location>
</feature>
<dbReference type="EMBL" id="KL142373">
    <property type="protein sequence ID" value="KDR79223.1"/>
    <property type="molecule type" value="Genomic_DNA"/>
</dbReference>
<keyword evidence="2" id="KW-0472">Membrane</keyword>
<name>A0A067TJR4_GALM3</name>
<dbReference type="InterPro" id="IPR052744">
    <property type="entry name" value="GPAT/DAPAT"/>
</dbReference>
<accession>A0A067TJR4</accession>
<feature type="transmembrane region" description="Helical" evidence="2">
    <location>
        <begin position="488"/>
        <end position="505"/>
    </location>
</feature>
<dbReference type="PANTHER" id="PTHR31605:SF0">
    <property type="entry name" value="GLYCEROL-3-PHOSPHATE O-ACYLTRANSFERASE 1"/>
    <property type="match status" value="1"/>
</dbReference>